<dbReference type="PANTHER" id="PTHR35368">
    <property type="entry name" value="HYDROPEROXIDE REDUCTASE"/>
    <property type="match status" value="1"/>
</dbReference>
<dbReference type="InterPro" id="IPR003718">
    <property type="entry name" value="OsmC/Ohr_fam"/>
</dbReference>
<dbReference type="Pfam" id="PF02566">
    <property type="entry name" value="OsmC"/>
    <property type="match status" value="1"/>
</dbReference>
<dbReference type="AlphaFoldDB" id="A0A3M0DS70"/>
<gene>
    <name evidence="1" type="ORF">ATH50_0840</name>
</gene>
<organism evidence="1 2">
    <name type="scientific">Haloplanus aerogenes</name>
    <dbReference type="NCBI Taxonomy" id="660522"/>
    <lineage>
        <taxon>Archaea</taxon>
        <taxon>Methanobacteriati</taxon>
        <taxon>Methanobacteriota</taxon>
        <taxon>Stenosarchaea group</taxon>
        <taxon>Halobacteria</taxon>
        <taxon>Halobacteriales</taxon>
        <taxon>Haloferacaceae</taxon>
        <taxon>Haloplanus</taxon>
    </lineage>
</organism>
<protein>
    <submittedName>
        <fullName evidence="1">Putative OsmC-like protein</fullName>
    </submittedName>
</protein>
<dbReference type="InterPro" id="IPR015946">
    <property type="entry name" value="KH_dom-like_a/b"/>
</dbReference>
<dbReference type="InterPro" id="IPR036102">
    <property type="entry name" value="OsmC/Ohrsf"/>
</dbReference>
<dbReference type="RefSeq" id="WP_241966780.1">
    <property type="nucleotide sequence ID" value="NZ_CP034145.1"/>
</dbReference>
<accession>A0A3M0DS70</accession>
<dbReference type="InterPro" id="IPR052924">
    <property type="entry name" value="OsmC/Ohr_hydroprdx_reductase"/>
</dbReference>
<reference evidence="1 2" key="1">
    <citation type="journal article" date="2015" name="Stand. Genomic Sci.">
        <title>Genomic Encyclopedia of Bacterial and Archaeal Type Strains, Phase III: the genomes of soil and plant-associated and newly described type strains.</title>
        <authorList>
            <person name="Whitman W.B."/>
            <person name="Woyke T."/>
            <person name="Klenk H.P."/>
            <person name="Zhou Y."/>
            <person name="Lilburn T.G."/>
            <person name="Beck B.J."/>
            <person name="De Vos P."/>
            <person name="Vandamme P."/>
            <person name="Eisen J.A."/>
            <person name="Garrity G."/>
            <person name="Hugenholtz P."/>
            <person name="Kyrpides N.C."/>
        </authorList>
    </citation>
    <scope>NUCLEOTIDE SEQUENCE [LARGE SCALE GENOMIC DNA]</scope>
    <source>
        <strain evidence="1 2">CGMCC 1.10124</strain>
    </source>
</reference>
<dbReference type="EMBL" id="REFS01000002">
    <property type="protein sequence ID" value="RMB23620.1"/>
    <property type="molecule type" value="Genomic_DNA"/>
</dbReference>
<dbReference type="PANTHER" id="PTHR35368:SF1">
    <property type="entry name" value="HYDROPEROXIDE REDUCTASE"/>
    <property type="match status" value="1"/>
</dbReference>
<evidence type="ECO:0000313" key="2">
    <source>
        <dbReference type="Proteomes" id="UP000277326"/>
    </source>
</evidence>
<evidence type="ECO:0000313" key="1">
    <source>
        <dbReference type="EMBL" id="RMB23620.1"/>
    </source>
</evidence>
<dbReference type="Gene3D" id="3.30.300.20">
    <property type="match status" value="1"/>
</dbReference>
<proteinExistence type="predicted"/>
<sequence>MINNVDVDRLGSLAEKVQTDPETGKLTFEAETELVSGLECRTAIDNASGESPEFLVTSDEPEQLLGERKGPNPVEYVLAALGSCLAIGYSAHGAAMGVEINEMRFELEGDLDLRGFLGVDEDVRGGYDEIRCTMHLDADGPEEKIEELRDVGEAISPVLDIIRNEVDVKTEIET</sequence>
<name>A0A3M0DS70_9EURY</name>
<dbReference type="GeneID" id="38470554"/>
<dbReference type="SUPFAM" id="SSF82784">
    <property type="entry name" value="OsmC-like"/>
    <property type="match status" value="1"/>
</dbReference>
<dbReference type="Proteomes" id="UP000277326">
    <property type="component" value="Unassembled WGS sequence"/>
</dbReference>
<comment type="caution">
    <text evidence="1">The sequence shown here is derived from an EMBL/GenBank/DDBJ whole genome shotgun (WGS) entry which is preliminary data.</text>
</comment>